<dbReference type="Pfam" id="PF09335">
    <property type="entry name" value="VTT_dom"/>
    <property type="match status" value="1"/>
</dbReference>
<evidence type="ECO:0000256" key="8">
    <source>
        <dbReference type="ARBA" id="ARBA00023034"/>
    </source>
</evidence>
<dbReference type="GO" id="GO:0000139">
    <property type="term" value="C:Golgi membrane"/>
    <property type="evidence" value="ECO:0007669"/>
    <property type="project" value="UniProtKB-SubCell"/>
</dbReference>
<comment type="similarity">
    <text evidence="3">Belongs to the TVP38/TMEM64 family.</text>
</comment>
<evidence type="ECO:0000313" key="14">
    <source>
        <dbReference type="Proteomes" id="UP000095149"/>
    </source>
</evidence>
<dbReference type="InterPro" id="IPR032816">
    <property type="entry name" value="VTT_dom"/>
</dbReference>
<comment type="subcellular location">
    <subcellularLocation>
        <location evidence="2">Golgi apparatus membrane</location>
        <topology evidence="2">Multi-pass membrane protein</topology>
    </subcellularLocation>
</comment>
<feature type="transmembrane region" description="Helical" evidence="11">
    <location>
        <begin position="99"/>
        <end position="117"/>
    </location>
</feature>
<dbReference type="InterPro" id="IPR051076">
    <property type="entry name" value="Golgi_membrane_TVP38/TMEM64"/>
</dbReference>
<feature type="compositionally biased region" description="Low complexity" evidence="10">
    <location>
        <begin position="28"/>
        <end position="38"/>
    </location>
</feature>
<accession>A0A1E3KF28</accession>
<evidence type="ECO:0000256" key="11">
    <source>
        <dbReference type="SAM" id="Phobius"/>
    </source>
</evidence>
<dbReference type="EMBL" id="MEKH01000001">
    <property type="protein sequence ID" value="ODO11701.1"/>
    <property type="molecule type" value="Genomic_DNA"/>
</dbReference>
<feature type="transmembrane region" description="Helical" evidence="11">
    <location>
        <begin position="138"/>
        <end position="155"/>
    </location>
</feature>
<feature type="region of interest" description="Disordered" evidence="10">
    <location>
        <begin position="20"/>
        <end position="45"/>
    </location>
</feature>
<evidence type="ECO:0000256" key="5">
    <source>
        <dbReference type="ARBA" id="ARBA00020673"/>
    </source>
</evidence>
<evidence type="ECO:0000256" key="10">
    <source>
        <dbReference type="SAM" id="MobiDB-lite"/>
    </source>
</evidence>
<name>A0A1E3KF28_9TREE</name>
<comment type="function">
    <text evidence="1">Golgi membrane protein involved in vesicular trafficking and spindle migration.</text>
</comment>
<evidence type="ECO:0000256" key="2">
    <source>
        <dbReference type="ARBA" id="ARBA00004653"/>
    </source>
</evidence>
<evidence type="ECO:0000256" key="4">
    <source>
        <dbReference type="ARBA" id="ARBA00013533"/>
    </source>
</evidence>
<dbReference type="OrthoDB" id="166803at2759"/>
<evidence type="ECO:0000256" key="9">
    <source>
        <dbReference type="ARBA" id="ARBA00023136"/>
    </source>
</evidence>
<feature type="transmembrane region" description="Helical" evidence="11">
    <location>
        <begin position="167"/>
        <end position="191"/>
    </location>
</feature>
<proteinExistence type="inferred from homology"/>
<sequence>MRLRPSIPTVFTHKPFIKSLSKQRGSASRRSLSSSPLPTHKDQCREDGHTSFLRSTSVSDGASVSVVSLFKEDFASAKVYMKELDFRQARREALKRHMYKWYAIVLIIAVLTALITIKHDSIVDFMRPLCDRIKNWPGGFLIPIAALIVLSFPPLAEVVGVLCGLVYGLWVGFAILAAGTFLGEIATWIAFKWCCQARASKFEKKNKLYSSLTQLIREKSFMFVLILRFSAVPGHITTAVSASAGANFWSYLLAAFLTLPKQWTIVYLGKAFGNSTHTTKIVSAVTTVLTILATVVAAVYIYYQMRLVMRRQELAAAPDTATVSVVLSDFTDEKRDGLQSRRPWLSPEDGAPKDNGGFRTPTRSWSMPGHMNDEELRAWLAEIKNEKAMAASTGVQGEGIGVAEGAPAIKVEGVTIFDDLPPAFSASPSPKLLDTAATTPGNSSPAFIPQEFASLSPSPSLLELNNSHPPTIASRRQYTDRRSVSDTSSIYEPSPGSGSGTSTPRRYGGREMADDADAYAVAHGGHRPDFRRMRGDSRAALLGRPVDDAALDMSGSSWKREYSYGRSRGDSASTTWSRPMIDELGRSRGDSMGTVHSGRPTLEDIGVVRGENGWVRADNPARNSYGRRRGESAAGLLGRPDDDEVRLRASSAGRIHSRRESDWEVLKEDEEVIKGDENV</sequence>
<keyword evidence="9 11" id="KW-0472">Membrane</keyword>
<dbReference type="Proteomes" id="UP000095149">
    <property type="component" value="Unassembled WGS sequence"/>
</dbReference>
<comment type="caution">
    <text evidence="13">The sequence shown here is derived from an EMBL/GenBank/DDBJ whole genome shotgun (WGS) entry which is preliminary data.</text>
</comment>
<feature type="compositionally biased region" description="Low complexity" evidence="10">
    <location>
        <begin position="454"/>
        <end position="470"/>
    </location>
</feature>
<protein>
    <recommendedName>
        <fullName evidence="4">Golgi apparatus membrane protein TVP38</fullName>
    </recommendedName>
    <alternativeName>
        <fullName evidence="5">Golgi apparatus membrane protein tvp38</fullName>
    </alternativeName>
</protein>
<feature type="transmembrane region" description="Helical" evidence="11">
    <location>
        <begin position="281"/>
        <end position="303"/>
    </location>
</feature>
<feature type="region of interest" description="Disordered" evidence="10">
    <location>
        <begin position="431"/>
        <end position="510"/>
    </location>
</feature>
<keyword evidence="6 11" id="KW-0812">Transmembrane</keyword>
<feature type="domain" description="VTT" evidence="12">
    <location>
        <begin position="157"/>
        <end position="270"/>
    </location>
</feature>
<reference evidence="13 14" key="1">
    <citation type="submission" date="2016-06" db="EMBL/GenBank/DDBJ databases">
        <title>Evolution of pathogenesis and genome organization in the Tremellales.</title>
        <authorList>
            <person name="Cuomo C."/>
            <person name="Litvintseva A."/>
            <person name="Heitman J."/>
            <person name="Chen Y."/>
            <person name="Sun S."/>
            <person name="Springer D."/>
            <person name="Dromer F."/>
            <person name="Young S."/>
            <person name="Zeng Q."/>
            <person name="Chapman S."/>
            <person name="Gujja S."/>
            <person name="Saif S."/>
            <person name="Birren B."/>
        </authorList>
    </citation>
    <scope>NUCLEOTIDE SEQUENCE [LARGE SCALE GENOMIC DNA]</scope>
    <source>
        <strain evidence="13 14">CBS 6273</strain>
    </source>
</reference>
<dbReference type="PANTHER" id="PTHR47549:SF2">
    <property type="entry name" value="GOLGI APPARATUS MEMBRANE PROTEIN TVP38"/>
    <property type="match status" value="1"/>
</dbReference>
<feature type="region of interest" description="Disordered" evidence="10">
    <location>
        <begin position="338"/>
        <end position="369"/>
    </location>
</feature>
<evidence type="ECO:0000256" key="6">
    <source>
        <dbReference type="ARBA" id="ARBA00022692"/>
    </source>
</evidence>
<keyword evidence="8" id="KW-0333">Golgi apparatus</keyword>
<dbReference type="AlphaFoldDB" id="A0A1E3KF28"/>
<feature type="transmembrane region" description="Helical" evidence="11">
    <location>
        <begin position="248"/>
        <end position="269"/>
    </location>
</feature>
<dbReference type="PANTHER" id="PTHR47549">
    <property type="entry name" value="GOLGI APPARATUS MEMBRANE PROTEIN TVP38-RELATED"/>
    <property type="match status" value="1"/>
</dbReference>
<evidence type="ECO:0000256" key="1">
    <source>
        <dbReference type="ARBA" id="ARBA00002978"/>
    </source>
</evidence>
<evidence type="ECO:0000313" key="13">
    <source>
        <dbReference type="EMBL" id="ODO11701.1"/>
    </source>
</evidence>
<feature type="compositionally biased region" description="Polar residues" evidence="10">
    <location>
        <begin position="436"/>
        <end position="445"/>
    </location>
</feature>
<evidence type="ECO:0000256" key="7">
    <source>
        <dbReference type="ARBA" id="ARBA00022989"/>
    </source>
</evidence>
<evidence type="ECO:0000259" key="12">
    <source>
        <dbReference type="Pfam" id="PF09335"/>
    </source>
</evidence>
<evidence type="ECO:0000256" key="3">
    <source>
        <dbReference type="ARBA" id="ARBA00008640"/>
    </source>
</evidence>
<gene>
    <name evidence="13" type="ORF">I350_00485</name>
</gene>
<keyword evidence="7 11" id="KW-1133">Transmembrane helix</keyword>
<feature type="compositionally biased region" description="Low complexity" evidence="10">
    <location>
        <begin position="493"/>
        <end position="506"/>
    </location>
</feature>
<organism evidence="13 14">
    <name type="scientific">Cryptococcus amylolentus CBS 6273</name>
    <dbReference type="NCBI Taxonomy" id="1296118"/>
    <lineage>
        <taxon>Eukaryota</taxon>
        <taxon>Fungi</taxon>
        <taxon>Dikarya</taxon>
        <taxon>Basidiomycota</taxon>
        <taxon>Agaricomycotina</taxon>
        <taxon>Tremellomycetes</taxon>
        <taxon>Tremellales</taxon>
        <taxon>Cryptococcaceae</taxon>
        <taxon>Cryptococcus</taxon>
    </lineage>
</organism>